<feature type="transmembrane region" description="Helical" evidence="5">
    <location>
        <begin position="213"/>
        <end position="228"/>
    </location>
</feature>
<dbReference type="Proteomes" id="UP001170959">
    <property type="component" value="Unassembled WGS sequence"/>
</dbReference>
<dbReference type="PANTHER" id="PTHR37422">
    <property type="entry name" value="TEICHURONIC ACID BIOSYNTHESIS PROTEIN TUAE"/>
    <property type="match status" value="1"/>
</dbReference>
<feature type="transmembrane region" description="Helical" evidence="5">
    <location>
        <begin position="128"/>
        <end position="146"/>
    </location>
</feature>
<evidence type="ECO:0000313" key="7">
    <source>
        <dbReference type="EMBL" id="MDM1073321.1"/>
    </source>
</evidence>
<proteinExistence type="predicted"/>
<dbReference type="AlphaFoldDB" id="A0AAJ1QFW0"/>
<feature type="domain" description="O-antigen ligase-related" evidence="6">
    <location>
        <begin position="198"/>
        <end position="330"/>
    </location>
</feature>
<feature type="transmembrane region" description="Helical" evidence="5">
    <location>
        <begin position="235"/>
        <end position="260"/>
    </location>
</feature>
<feature type="transmembrane region" description="Helical" evidence="5">
    <location>
        <begin position="161"/>
        <end position="181"/>
    </location>
</feature>
<protein>
    <submittedName>
        <fullName evidence="7">O-antigen ligase family protein</fullName>
    </submittedName>
</protein>
<name>A0AAJ1QFW0_9FLAO</name>
<feature type="transmembrane region" description="Helical" evidence="5">
    <location>
        <begin position="101"/>
        <end position="121"/>
    </location>
</feature>
<sequence length="402" mass="46983">MKSKFNNLYIILLLVGFLISSFIPSFFGIKGDGINVIYRVIVLGFSLILIFFNFLSERNDFKSLNKFTLFFIFWGIYSLFLLNDIFINQFKLAFGKTYSEYLQFAFGVVLLPAVALIFLDYKKINFKLILNSIYYTIYFFLLLSLIKRSSENISGRELGDLEIGILIYGQYGTMLSLLSVYKLIKEKINIYTLVYILGLVIGILVIFVSESRSPFIALILSIIYFFVVKRGTKGISYLLIIFSVFFLFLKDIITFLNSLFQSRFFERLVSTFDKENAREGLIKVAFNEFLDNPFFGKSIVIQTYPYIGSYPHNLFIEVLMSSGFFVACLLVYLIMNTMFVKGKMVIKKDNYTGWVPMLFFQFFVFSMFSNNIYSNNLLWHLLILTIITYKYEKYNITIYNNK</sequence>
<evidence type="ECO:0000256" key="5">
    <source>
        <dbReference type="SAM" id="Phobius"/>
    </source>
</evidence>
<feature type="transmembrane region" description="Helical" evidence="5">
    <location>
        <begin position="7"/>
        <end position="30"/>
    </location>
</feature>
<evidence type="ECO:0000259" key="6">
    <source>
        <dbReference type="Pfam" id="PF04932"/>
    </source>
</evidence>
<comment type="subcellular location">
    <subcellularLocation>
        <location evidence="1">Membrane</location>
        <topology evidence="1">Multi-pass membrane protein</topology>
    </subcellularLocation>
</comment>
<dbReference type="InterPro" id="IPR051533">
    <property type="entry name" value="WaaL-like"/>
</dbReference>
<feature type="transmembrane region" description="Helical" evidence="5">
    <location>
        <begin position="351"/>
        <end position="370"/>
    </location>
</feature>
<keyword evidence="7" id="KW-0436">Ligase</keyword>
<dbReference type="GO" id="GO:0016874">
    <property type="term" value="F:ligase activity"/>
    <property type="evidence" value="ECO:0007669"/>
    <property type="project" value="UniProtKB-KW"/>
</dbReference>
<accession>A0AAJ1QFW0</accession>
<organism evidence="7 8">
    <name type="scientific">Empedobacter brevis</name>
    <dbReference type="NCBI Taxonomy" id="247"/>
    <lineage>
        <taxon>Bacteria</taxon>
        <taxon>Pseudomonadati</taxon>
        <taxon>Bacteroidota</taxon>
        <taxon>Flavobacteriia</taxon>
        <taxon>Flavobacteriales</taxon>
        <taxon>Weeksellaceae</taxon>
        <taxon>Empedobacter</taxon>
    </lineage>
</organism>
<evidence type="ECO:0000313" key="8">
    <source>
        <dbReference type="Proteomes" id="UP001170959"/>
    </source>
</evidence>
<feature type="transmembrane region" description="Helical" evidence="5">
    <location>
        <begin position="188"/>
        <end position="207"/>
    </location>
</feature>
<evidence type="ECO:0000256" key="3">
    <source>
        <dbReference type="ARBA" id="ARBA00022989"/>
    </source>
</evidence>
<dbReference type="PANTHER" id="PTHR37422:SF13">
    <property type="entry name" value="LIPOPOLYSACCHARIDE BIOSYNTHESIS PROTEIN PA4999-RELATED"/>
    <property type="match status" value="1"/>
</dbReference>
<evidence type="ECO:0000256" key="2">
    <source>
        <dbReference type="ARBA" id="ARBA00022692"/>
    </source>
</evidence>
<reference evidence="7" key="1">
    <citation type="submission" date="2020-06" db="EMBL/GenBank/DDBJ databases">
        <authorList>
            <person name="Dong N."/>
        </authorList>
    </citation>
    <scope>NUCLEOTIDE SEQUENCE</scope>
    <source>
        <strain evidence="7">R655-4</strain>
    </source>
</reference>
<evidence type="ECO:0000256" key="1">
    <source>
        <dbReference type="ARBA" id="ARBA00004141"/>
    </source>
</evidence>
<feature type="transmembrane region" description="Helical" evidence="5">
    <location>
        <begin position="67"/>
        <end position="89"/>
    </location>
</feature>
<dbReference type="InterPro" id="IPR007016">
    <property type="entry name" value="O-antigen_ligase-rel_domated"/>
</dbReference>
<evidence type="ECO:0000256" key="4">
    <source>
        <dbReference type="ARBA" id="ARBA00023136"/>
    </source>
</evidence>
<dbReference type="RefSeq" id="WP_286493948.1">
    <property type="nucleotide sequence ID" value="NZ_JACAGJ010000006.1"/>
</dbReference>
<feature type="transmembrane region" description="Helical" evidence="5">
    <location>
        <begin position="36"/>
        <end position="55"/>
    </location>
</feature>
<feature type="transmembrane region" description="Helical" evidence="5">
    <location>
        <begin position="314"/>
        <end position="339"/>
    </location>
</feature>
<reference evidence="7" key="2">
    <citation type="journal article" date="2022" name="Sci. Total Environ.">
        <title>Prevalence, transmission, and molecular epidemiology of tet(X)-positive bacteria among humans, animals, and environmental niches in China: An epidemiological, and genomic-based study.</title>
        <authorList>
            <person name="Dong N."/>
            <person name="Zeng Y."/>
            <person name="Cai C."/>
            <person name="Sun C."/>
            <person name="Lu J."/>
            <person name="Liu C."/>
            <person name="Zhou H."/>
            <person name="Sun Q."/>
            <person name="Shu L."/>
            <person name="Wang H."/>
            <person name="Wang Y."/>
            <person name="Wang S."/>
            <person name="Wu C."/>
            <person name="Chan E.W."/>
            <person name="Chen G."/>
            <person name="Shen Z."/>
            <person name="Chen S."/>
            <person name="Zhang R."/>
        </authorList>
    </citation>
    <scope>NUCLEOTIDE SEQUENCE</scope>
    <source>
        <strain evidence="7">R655-4</strain>
    </source>
</reference>
<dbReference type="Pfam" id="PF04932">
    <property type="entry name" value="Wzy_C"/>
    <property type="match status" value="1"/>
</dbReference>
<comment type="caution">
    <text evidence="7">The sequence shown here is derived from an EMBL/GenBank/DDBJ whole genome shotgun (WGS) entry which is preliminary data.</text>
</comment>
<dbReference type="EMBL" id="JACAGJ010000006">
    <property type="protein sequence ID" value="MDM1073321.1"/>
    <property type="molecule type" value="Genomic_DNA"/>
</dbReference>
<dbReference type="GO" id="GO:0016020">
    <property type="term" value="C:membrane"/>
    <property type="evidence" value="ECO:0007669"/>
    <property type="project" value="UniProtKB-SubCell"/>
</dbReference>
<keyword evidence="4 5" id="KW-0472">Membrane</keyword>
<gene>
    <name evidence="7" type="ORF">HX001_12600</name>
</gene>
<keyword evidence="3 5" id="KW-1133">Transmembrane helix</keyword>
<keyword evidence="2 5" id="KW-0812">Transmembrane</keyword>